<proteinExistence type="predicted"/>
<comment type="caution">
    <text evidence="1">The sequence shown here is derived from an EMBL/GenBank/DDBJ whole genome shotgun (WGS) entry which is preliminary data.</text>
</comment>
<evidence type="ECO:0000313" key="1">
    <source>
        <dbReference type="EMBL" id="EKV30073.1"/>
    </source>
</evidence>
<protein>
    <submittedName>
        <fullName evidence="1">Uncharacterized protein</fullName>
    </submittedName>
</protein>
<keyword evidence="2" id="KW-1185">Reference proteome</keyword>
<accession>K9HI51</accession>
<reference evidence="1 2" key="1">
    <citation type="journal article" date="2013" name="Genome Announc.">
        <title>Draft Genome Sequence of an Alphaproteobacterium, Caenispirillum salinarum AK4(T), Isolated from a Solar Saltern.</title>
        <authorList>
            <person name="Khatri I."/>
            <person name="Singh A."/>
            <person name="Korpole S."/>
            <person name="Pinnaka A.K."/>
            <person name="Subramanian S."/>
        </authorList>
    </citation>
    <scope>NUCLEOTIDE SEQUENCE [LARGE SCALE GENOMIC DNA]</scope>
    <source>
        <strain evidence="1 2">AK4</strain>
    </source>
</reference>
<evidence type="ECO:0000313" key="2">
    <source>
        <dbReference type="Proteomes" id="UP000009881"/>
    </source>
</evidence>
<name>K9HI51_9PROT</name>
<gene>
    <name evidence="1" type="ORF">C882_0154</name>
</gene>
<dbReference type="STRING" id="1238182.C882_0154"/>
<sequence>MIPKVQHAAAKSNRLASFPERGRALVSRGGISPCAPCMAAMLHCSAA</sequence>
<organism evidence="1 2">
    <name type="scientific">Caenispirillum salinarum AK4</name>
    <dbReference type="NCBI Taxonomy" id="1238182"/>
    <lineage>
        <taxon>Bacteria</taxon>
        <taxon>Pseudomonadati</taxon>
        <taxon>Pseudomonadota</taxon>
        <taxon>Alphaproteobacteria</taxon>
        <taxon>Rhodospirillales</taxon>
        <taxon>Novispirillaceae</taxon>
        <taxon>Caenispirillum</taxon>
    </lineage>
</organism>
<dbReference type="EMBL" id="ANHY01000010">
    <property type="protein sequence ID" value="EKV30073.1"/>
    <property type="molecule type" value="Genomic_DNA"/>
</dbReference>
<dbReference type="AlphaFoldDB" id="K9HI51"/>
<dbReference type="Proteomes" id="UP000009881">
    <property type="component" value="Unassembled WGS sequence"/>
</dbReference>